<dbReference type="Proteomes" id="UP000814033">
    <property type="component" value="Unassembled WGS sequence"/>
</dbReference>
<gene>
    <name evidence="1" type="ORF">FA95DRAFT_1610529</name>
</gene>
<comment type="caution">
    <text evidence="1">The sequence shown here is derived from an EMBL/GenBank/DDBJ whole genome shotgun (WGS) entry which is preliminary data.</text>
</comment>
<proteinExistence type="predicted"/>
<keyword evidence="2" id="KW-1185">Reference proteome</keyword>
<dbReference type="EMBL" id="MU276088">
    <property type="protein sequence ID" value="KAI0042021.1"/>
    <property type="molecule type" value="Genomic_DNA"/>
</dbReference>
<reference evidence="1" key="2">
    <citation type="journal article" date="2022" name="New Phytol.">
        <title>Evolutionary transition to the ectomycorrhizal habit in the genomes of a hyperdiverse lineage of mushroom-forming fungi.</title>
        <authorList>
            <person name="Looney B."/>
            <person name="Miyauchi S."/>
            <person name="Morin E."/>
            <person name="Drula E."/>
            <person name="Courty P.E."/>
            <person name="Kohler A."/>
            <person name="Kuo A."/>
            <person name="LaButti K."/>
            <person name="Pangilinan J."/>
            <person name="Lipzen A."/>
            <person name="Riley R."/>
            <person name="Andreopoulos W."/>
            <person name="He G."/>
            <person name="Johnson J."/>
            <person name="Nolan M."/>
            <person name="Tritt A."/>
            <person name="Barry K.W."/>
            <person name="Grigoriev I.V."/>
            <person name="Nagy L.G."/>
            <person name="Hibbett D."/>
            <person name="Henrissat B."/>
            <person name="Matheny P.B."/>
            <person name="Labbe J."/>
            <person name="Martin F.M."/>
        </authorList>
    </citation>
    <scope>NUCLEOTIDE SEQUENCE</scope>
    <source>
        <strain evidence="1">FP105234-sp</strain>
    </source>
</reference>
<accession>A0ACB8REB3</accession>
<evidence type="ECO:0000313" key="2">
    <source>
        <dbReference type="Proteomes" id="UP000814033"/>
    </source>
</evidence>
<name>A0ACB8REB3_9AGAM</name>
<sequence length="321" mass="35123">MPATLPAEILFMIIDNVSSMSDIRSIRAVNRAFCAYATPAAFHTVGATNLPDSALGLVRLLKSDLGEHVHEVVYRDAAGSDDDQGLEAEDAAHLECPPPLDANYGPSVQEPLVHAFSLTGQLPQLTTLRFIFHPRIPWDMVEPYGSQAVEARDACSRLQIALLQTLDGTAPRLRVLTLRNIAHIAYHLYRSAAFRAAISSLTHLCISTASHTPFVGYGGYPFWVDVIKDMIIQKASSLVSLSLAGDSLSLNCILVHVSSMPQLEYLTLNTSRTASILRPGSVETFVGQHPMLERIDMCHGTHKMRWTRETPPGSLDALNVD</sequence>
<organism evidence="1 2">
    <name type="scientific">Auriscalpium vulgare</name>
    <dbReference type="NCBI Taxonomy" id="40419"/>
    <lineage>
        <taxon>Eukaryota</taxon>
        <taxon>Fungi</taxon>
        <taxon>Dikarya</taxon>
        <taxon>Basidiomycota</taxon>
        <taxon>Agaricomycotina</taxon>
        <taxon>Agaricomycetes</taxon>
        <taxon>Russulales</taxon>
        <taxon>Auriscalpiaceae</taxon>
        <taxon>Auriscalpium</taxon>
    </lineage>
</organism>
<evidence type="ECO:0000313" key="1">
    <source>
        <dbReference type="EMBL" id="KAI0042021.1"/>
    </source>
</evidence>
<protein>
    <submittedName>
        <fullName evidence="1">Uncharacterized protein</fullName>
    </submittedName>
</protein>
<reference evidence="1" key="1">
    <citation type="submission" date="2021-02" db="EMBL/GenBank/DDBJ databases">
        <authorList>
            <consortium name="DOE Joint Genome Institute"/>
            <person name="Ahrendt S."/>
            <person name="Looney B.P."/>
            <person name="Miyauchi S."/>
            <person name="Morin E."/>
            <person name="Drula E."/>
            <person name="Courty P.E."/>
            <person name="Chicoki N."/>
            <person name="Fauchery L."/>
            <person name="Kohler A."/>
            <person name="Kuo A."/>
            <person name="Labutti K."/>
            <person name="Pangilinan J."/>
            <person name="Lipzen A."/>
            <person name="Riley R."/>
            <person name="Andreopoulos W."/>
            <person name="He G."/>
            <person name="Johnson J."/>
            <person name="Barry K.W."/>
            <person name="Grigoriev I.V."/>
            <person name="Nagy L."/>
            <person name="Hibbett D."/>
            <person name="Henrissat B."/>
            <person name="Matheny P.B."/>
            <person name="Labbe J."/>
            <person name="Martin F."/>
        </authorList>
    </citation>
    <scope>NUCLEOTIDE SEQUENCE</scope>
    <source>
        <strain evidence="1">FP105234-sp</strain>
    </source>
</reference>